<feature type="transmembrane region" description="Helical" evidence="1">
    <location>
        <begin position="266"/>
        <end position="296"/>
    </location>
</feature>
<dbReference type="InterPro" id="IPR000700">
    <property type="entry name" value="PAS-assoc_C"/>
</dbReference>
<dbReference type="HOGENOM" id="CLU_000445_92_8_9"/>
<dbReference type="KEGG" id="dor:Desor_4051"/>
<dbReference type="InterPro" id="IPR013655">
    <property type="entry name" value="PAS_fold_3"/>
</dbReference>
<dbReference type="eggNOG" id="COG3437">
    <property type="taxonomic scope" value="Bacteria"/>
</dbReference>
<dbReference type="SMART" id="SM00086">
    <property type="entry name" value="PAC"/>
    <property type="match status" value="1"/>
</dbReference>
<dbReference type="InterPro" id="IPR000014">
    <property type="entry name" value="PAS"/>
</dbReference>
<dbReference type="Gene3D" id="1.10.3210.10">
    <property type="entry name" value="Hypothetical protein af1432"/>
    <property type="match status" value="1"/>
</dbReference>
<protein>
    <submittedName>
        <fullName evidence="7">PAS domain S-box/diguanylate cyclase (GGDEF) domain-containing protein</fullName>
    </submittedName>
</protein>
<sequence length="828" mass="94755">MKVRHKISLVAISSLFLVALLSIILLRGLFLNYAEKVENTIADQDFNLAMTIIQREESSLESTAMDWAYWDDTFNYLKGTNSSYVNVNLQDNTLTALNLNYMGFFDLKGNAVYTKVYGIDPTKENSFKEELLQGLQKKAISKVFQSDQTPITGLLMVCGQPLLISISPVTTSDQKSPCNGFLVFCKVIDQTFLDYLKEVLKVSIQFSTAQDPEISQVLKQVDQSVTFANAILNVQKTANSRKSYALINNVYNNLNIFMVLNAPRPLYIYGLAIINYSSIAFIATFLVITFLCLFVLERLVFQRIEKLDRYMNTVRNGKKLSETISLPGKDEISNLAASAKNMLHDLDNYYEEIKTNEERFKLIMEATNDGYFDANLLMNKFYINPDWLKYLGYVNCSNYLDYYQILELIHPEDRIHFRNAMNNCLNGNVEKLSLEYRLRCNSGELLWLQCRGKIVEYDNDKKPKRLIGTISDITQRKNYETENLYLSQTDMVTTLKNRTFVEVLLEKADKCLLCDSWIILGDVNGLKLVNDTFGHQEGDRLLRAIGDILKKCCSSEDIPARWGGDEFIIFIKDNQADYVDNLIWEIKNECSNMTGYQTPISISWGRAKKDSQHTDIKAVIKLAEERMYRNKLLESQSAKSSILRSLEQSLHEKHIETEEHTKRIAQLCVQIGKRMGLTQEELDEVALLSLLHDIGKIGIPEAILLKPGKLTQSEWEVMKTHSEIGYRIAVSTPELAHVANEILSHHERFDGTGYPRGLKGKEIPKLSRLLTIVDSYDVMTHVRHYKEAMSMEAAVQEIFRCSGTQFDPEMVEQFLGILHEDAINYSIM</sequence>
<dbReference type="Proteomes" id="UP000006346">
    <property type="component" value="Chromosome"/>
</dbReference>
<dbReference type="PANTHER" id="PTHR45228:SF1">
    <property type="entry name" value="CYCLIC DI-GMP PHOSPHODIESTERASE TM_0186"/>
    <property type="match status" value="1"/>
</dbReference>
<dbReference type="InterPro" id="IPR043128">
    <property type="entry name" value="Rev_trsase/Diguanyl_cyclase"/>
</dbReference>
<dbReference type="Gene3D" id="3.30.70.270">
    <property type="match status" value="1"/>
</dbReference>
<evidence type="ECO:0000313" key="8">
    <source>
        <dbReference type="Proteomes" id="UP000006346"/>
    </source>
</evidence>
<dbReference type="Pfam" id="PF13487">
    <property type="entry name" value="HD_5"/>
    <property type="match status" value="1"/>
</dbReference>
<dbReference type="CDD" id="cd01949">
    <property type="entry name" value="GGDEF"/>
    <property type="match status" value="1"/>
</dbReference>
<evidence type="ECO:0000259" key="3">
    <source>
        <dbReference type="PROSITE" id="PS50113"/>
    </source>
</evidence>
<dbReference type="InterPro" id="IPR000160">
    <property type="entry name" value="GGDEF_dom"/>
</dbReference>
<reference evidence="8" key="1">
    <citation type="submission" date="2011-11" db="EMBL/GenBank/DDBJ databases">
        <title>Complete sequence of Desulfosporosinus orientis DSM 765.</title>
        <authorList>
            <person name="Lucas S."/>
            <person name="Han J."/>
            <person name="Lapidus A."/>
            <person name="Cheng J.-F."/>
            <person name="Goodwin L."/>
            <person name="Pitluck S."/>
            <person name="Peters L."/>
            <person name="Ovchinnikova G."/>
            <person name="Teshima H."/>
            <person name="Detter J.C."/>
            <person name="Han C."/>
            <person name="Tapia R."/>
            <person name="Land M."/>
            <person name="Hauser L."/>
            <person name="Kyrpides N."/>
            <person name="Ivanova N."/>
            <person name="Pagani I."/>
            <person name="Pester M."/>
            <person name="Spring S."/>
            <person name="Ollivier B."/>
            <person name="Rattei T."/>
            <person name="Klenk H.-P."/>
            <person name="Wagner M."/>
            <person name="Loy A."/>
            <person name="Woyke T."/>
        </authorList>
    </citation>
    <scope>NUCLEOTIDE SEQUENCE [LARGE SCALE GENOMIC DNA]</scope>
    <source>
        <strain evidence="8">ATCC 19365 / DSM 765 / NCIMB 8382 / VKM B-1628</strain>
    </source>
</reference>
<dbReference type="GO" id="GO:0016020">
    <property type="term" value="C:membrane"/>
    <property type="evidence" value="ECO:0007669"/>
    <property type="project" value="InterPro"/>
</dbReference>
<dbReference type="SUPFAM" id="SSF109604">
    <property type="entry name" value="HD-domain/PDEase-like"/>
    <property type="match status" value="1"/>
</dbReference>
<dbReference type="PROSITE" id="PS50887">
    <property type="entry name" value="GGDEF"/>
    <property type="match status" value="1"/>
</dbReference>
<dbReference type="Gene3D" id="6.10.340.10">
    <property type="match status" value="1"/>
</dbReference>
<feature type="domain" description="PAS" evidence="2">
    <location>
        <begin position="356"/>
        <end position="428"/>
    </location>
</feature>
<dbReference type="SUPFAM" id="SSF55073">
    <property type="entry name" value="Nucleotide cyclase"/>
    <property type="match status" value="1"/>
</dbReference>
<dbReference type="InterPro" id="IPR035965">
    <property type="entry name" value="PAS-like_dom_sf"/>
</dbReference>
<evidence type="ECO:0000256" key="1">
    <source>
        <dbReference type="SAM" id="Phobius"/>
    </source>
</evidence>
<dbReference type="InterPro" id="IPR052020">
    <property type="entry name" value="Cyclic_di-GMP/3'3'-cGAMP_PDE"/>
</dbReference>
<dbReference type="NCBIfam" id="TIGR00229">
    <property type="entry name" value="sensory_box"/>
    <property type="match status" value="1"/>
</dbReference>
<dbReference type="PATRIC" id="fig|768706.3.peg.4101"/>
<dbReference type="AlphaFoldDB" id="G7WFX8"/>
<dbReference type="Pfam" id="PF05228">
    <property type="entry name" value="CHASE4"/>
    <property type="match status" value="1"/>
</dbReference>
<reference evidence="7 8" key="2">
    <citation type="journal article" date="2012" name="J. Bacteriol.">
        <title>Complete genome sequences of Desulfosporosinus orientis DSM765T, Desulfosporosinus youngiae DSM17734T, Desulfosporosinus meridiei DSM13257T, and Desulfosporosinus acidiphilus DSM22704T.</title>
        <authorList>
            <person name="Pester M."/>
            <person name="Brambilla E."/>
            <person name="Alazard D."/>
            <person name="Rattei T."/>
            <person name="Weinmaier T."/>
            <person name="Han J."/>
            <person name="Lucas S."/>
            <person name="Lapidus A."/>
            <person name="Cheng J.F."/>
            <person name="Goodwin L."/>
            <person name="Pitluck S."/>
            <person name="Peters L."/>
            <person name="Ovchinnikova G."/>
            <person name="Teshima H."/>
            <person name="Detter J.C."/>
            <person name="Han C.S."/>
            <person name="Tapia R."/>
            <person name="Land M.L."/>
            <person name="Hauser L."/>
            <person name="Kyrpides N.C."/>
            <person name="Ivanova N.N."/>
            <person name="Pagani I."/>
            <person name="Huntmann M."/>
            <person name="Wei C.L."/>
            <person name="Davenport K.W."/>
            <person name="Daligault H."/>
            <person name="Chain P.S."/>
            <person name="Chen A."/>
            <person name="Mavromatis K."/>
            <person name="Markowitz V."/>
            <person name="Szeto E."/>
            <person name="Mikhailova N."/>
            <person name="Pati A."/>
            <person name="Wagner M."/>
            <person name="Woyke T."/>
            <person name="Ollivier B."/>
            <person name="Klenk H.P."/>
            <person name="Spring S."/>
            <person name="Loy A."/>
        </authorList>
    </citation>
    <scope>NUCLEOTIDE SEQUENCE [LARGE SCALE GENOMIC DNA]</scope>
    <source>
        <strain evidence="8">ATCC 19365 / DSM 765 / NCIMB 8382 / VKM B-1628</strain>
    </source>
</reference>
<evidence type="ECO:0000259" key="2">
    <source>
        <dbReference type="PROSITE" id="PS50112"/>
    </source>
</evidence>
<dbReference type="PROSITE" id="PS51832">
    <property type="entry name" value="HD_GYP"/>
    <property type="match status" value="1"/>
</dbReference>
<dbReference type="EMBL" id="CP003108">
    <property type="protein sequence ID" value="AET69493.1"/>
    <property type="molecule type" value="Genomic_DNA"/>
</dbReference>
<dbReference type="eggNOG" id="COG2199">
    <property type="taxonomic scope" value="Bacteria"/>
</dbReference>
<dbReference type="CDD" id="cd00077">
    <property type="entry name" value="HDc"/>
    <property type="match status" value="1"/>
</dbReference>
<dbReference type="PROSITE" id="PS50885">
    <property type="entry name" value="HAMP"/>
    <property type="match status" value="1"/>
</dbReference>
<evidence type="ECO:0000259" key="5">
    <source>
        <dbReference type="PROSITE" id="PS50887"/>
    </source>
</evidence>
<dbReference type="CDD" id="cd00130">
    <property type="entry name" value="PAS"/>
    <property type="match status" value="1"/>
</dbReference>
<dbReference type="GO" id="GO:0007165">
    <property type="term" value="P:signal transduction"/>
    <property type="evidence" value="ECO:0007669"/>
    <property type="project" value="InterPro"/>
</dbReference>
<feature type="domain" description="HAMP" evidence="4">
    <location>
        <begin position="298"/>
        <end position="351"/>
    </location>
</feature>
<organism evidence="7 8">
    <name type="scientific">Desulfosporosinus orientis (strain ATCC 19365 / DSM 765 / NCIMB 8382 / VKM B-1628 / Singapore I)</name>
    <name type="common">Desulfotomaculum orientis</name>
    <dbReference type="NCBI Taxonomy" id="768706"/>
    <lineage>
        <taxon>Bacteria</taxon>
        <taxon>Bacillati</taxon>
        <taxon>Bacillota</taxon>
        <taxon>Clostridia</taxon>
        <taxon>Eubacteriales</taxon>
        <taxon>Desulfitobacteriaceae</taxon>
        <taxon>Desulfosporosinus</taxon>
    </lineage>
</organism>
<name>G7WFX8_DESOD</name>
<dbReference type="eggNOG" id="COG3322">
    <property type="taxonomic scope" value="Bacteria"/>
</dbReference>
<feature type="domain" description="GGDEF" evidence="5">
    <location>
        <begin position="514"/>
        <end position="647"/>
    </location>
</feature>
<evidence type="ECO:0000259" key="4">
    <source>
        <dbReference type="PROSITE" id="PS50885"/>
    </source>
</evidence>
<dbReference type="InterPro" id="IPR003660">
    <property type="entry name" value="HAMP_dom"/>
</dbReference>
<dbReference type="SMART" id="SM00471">
    <property type="entry name" value="HDc"/>
    <property type="match status" value="1"/>
</dbReference>
<feature type="domain" description="HD-GYP" evidence="6">
    <location>
        <begin position="635"/>
        <end position="828"/>
    </location>
</feature>
<feature type="domain" description="PAC" evidence="3">
    <location>
        <begin position="432"/>
        <end position="485"/>
    </location>
</feature>
<evidence type="ECO:0000259" key="6">
    <source>
        <dbReference type="PROSITE" id="PS51832"/>
    </source>
</evidence>
<proteinExistence type="predicted"/>
<dbReference type="NCBIfam" id="TIGR00254">
    <property type="entry name" value="GGDEF"/>
    <property type="match status" value="1"/>
</dbReference>
<evidence type="ECO:0000313" key="7">
    <source>
        <dbReference type="EMBL" id="AET69493.1"/>
    </source>
</evidence>
<dbReference type="InterPro" id="IPR007892">
    <property type="entry name" value="CHASE4"/>
</dbReference>
<dbReference type="eggNOG" id="COG2202">
    <property type="taxonomic scope" value="Bacteria"/>
</dbReference>
<keyword evidence="1" id="KW-1133">Transmembrane helix</keyword>
<gene>
    <name evidence="7" type="ordered locus">Desor_4051</name>
</gene>
<dbReference type="STRING" id="768706.Desor_4051"/>
<dbReference type="Pfam" id="PF00990">
    <property type="entry name" value="GGDEF"/>
    <property type="match status" value="1"/>
</dbReference>
<accession>G7WFX8</accession>
<keyword evidence="1" id="KW-0472">Membrane</keyword>
<dbReference type="PROSITE" id="PS50113">
    <property type="entry name" value="PAC"/>
    <property type="match status" value="1"/>
</dbReference>
<dbReference type="InterPro" id="IPR003607">
    <property type="entry name" value="HD/PDEase_dom"/>
</dbReference>
<dbReference type="Pfam" id="PF08447">
    <property type="entry name" value="PAS_3"/>
    <property type="match status" value="1"/>
</dbReference>
<dbReference type="PANTHER" id="PTHR45228">
    <property type="entry name" value="CYCLIC DI-GMP PHOSPHODIESTERASE TM_0186-RELATED"/>
    <property type="match status" value="1"/>
</dbReference>
<dbReference type="InterPro" id="IPR029787">
    <property type="entry name" value="Nucleotide_cyclase"/>
</dbReference>
<dbReference type="SMART" id="SM00267">
    <property type="entry name" value="GGDEF"/>
    <property type="match status" value="1"/>
</dbReference>
<dbReference type="SUPFAM" id="SSF55785">
    <property type="entry name" value="PYP-like sensor domain (PAS domain)"/>
    <property type="match status" value="1"/>
</dbReference>
<dbReference type="InterPro" id="IPR001610">
    <property type="entry name" value="PAC"/>
</dbReference>
<dbReference type="InterPro" id="IPR037522">
    <property type="entry name" value="HD_GYP_dom"/>
</dbReference>
<dbReference type="Gene3D" id="3.30.450.20">
    <property type="entry name" value="PAS domain"/>
    <property type="match status" value="1"/>
</dbReference>
<keyword evidence="1" id="KW-0812">Transmembrane</keyword>
<dbReference type="PROSITE" id="PS50112">
    <property type="entry name" value="PAS"/>
    <property type="match status" value="1"/>
</dbReference>
<keyword evidence="8" id="KW-1185">Reference proteome</keyword>